<protein>
    <submittedName>
        <fullName evidence="1">Uncharacterized protein</fullName>
    </submittedName>
</protein>
<name>A0A7T8KAK7_CALRO</name>
<sequence length="79" mass="8416">IALPPSGLSDDYGYSTHEASSYTSLGLERLEEEVSQACSSSLPGLGDYGDSTHEASSYTSLGFVRLEEEVSQALLFLPP</sequence>
<accession>A0A7T8KAK7</accession>
<evidence type="ECO:0000313" key="2">
    <source>
        <dbReference type="Proteomes" id="UP000595437"/>
    </source>
</evidence>
<dbReference type="AlphaFoldDB" id="A0A7T8KAK7"/>
<gene>
    <name evidence="1" type="ORF">FKW44_012836</name>
</gene>
<feature type="non-terminal residue" evidence="1">
    <location>
        <position position="1"/>
    </location>
</feature>
<evidence type="ECO:0000313" key="1">
    <source>
        <dbReference type="EMBL" id="QQP51461.1"/>
    </source>
</evidence>
<reference evidence="2" key="1">
    <citation type="submission" date="2021-01" db="EMBL/GenBank/DDBJ databases">
        <title>Caligus Genome Assembly.</title>
        <authorList>
            <person name="Gallardo-Escarate C."/>
        </authorList>
    </citation>
    <scope>NUCLEOTIDE SEQUENCE [LARGE SCALE GENOMIC DNA]</scope>
</reference>
<dbReference type="EMBL" id="CP045897">
    <property type="protein sequence ID" value="QQP51461.1"/>
    <property type="molecule type" value="Genomic_DNA"/>
</dbReference>
<keyword evidence="2" id="KW-1185">Reference proteome</keyword>
<feature type="non-terminal residue" evidence="1">
    <location>
        <position position="79"/>
    </location>
</feature>
<dbReference type="Proteomes" id="UP000595437">
    <property type="component" value="Chromosome 8"/>
</dbReference>
<organism evidence="1 2">
    <name type="scientific">Caligus rogercresseyi</name>
    <name type="common">Sea louse</name>
    <dbReference type="NCBI Taxonomy" id="217165"/>
    <lineage>
        <taxon>Eukaryota</taxon>
        <taxon>Metazoa</taxon>
        <taxon>Ecdysozoa</taxon>
        <taxon>Arthropoda</taxon>
        <taxon>Crustacea</taxon>
        <taxon>Multicrustacea</taxon>
        <taxon>Hexanauplia</taxon>
        <taxon>Copepoda</taxon>
        <taxon>Siphonostomatoida</taxon>
        <taxon>Caligidae</taxon>
        <taxon>Caligus</taxon>
    </lineage>
</organism>
<proteinExistence type="predicted"/>